<dbReference type="InterPro" id="IPR036186">
    <property type="entry name" value="Serpin_sf"/>
</dbReference>
<dbReference type="Gene3D" id="2.30.39.10">
    <property type="entry name" value="Alpha-1-antitrypsin, domain 1"/>
    <property type="match status" value="1"/>
</dbReference>
<protein>
    <recommendedName>
        <fullName evidence="7">Serpin B10</fullName>
    </recommendedName>
</protein>
<organism evidence="9 10">
    <name type="scientific">Spizaetus tyrannus</name>
    <name type="common">black hawk-eagle</name>
    <dbReference type="NCBI Taxonomy" id="252798"/>
    <lineage>
        <taxon>Eukaryota</taxon>
        <taxon>Metazoa</taxon>
        <taxon>Chordata</taxon>
        <taxon>Craniata</taxon>
        <taxon>Vertebrata</taxon>
        <taxon>Euteleostomi</taxon>
        <taxon>Archelosauria</taxon>
        <taxon>Archosauria</taxon>
        <taxon>Dinosauria</taxon>
        <taxon>Saurischia</taxon>
        <taxon>Theropoda</taxon>
        <taxon>Coelurosauria</taxon>
        <taxon>Aves</taxon>
        <taxon>Neognathae</taxon>
        <taxon>Neoaves</taxon>
        <taxon>Telluraves</taxon>
        <taxon>Accipitrimorphae</taxon>
        <taxon>Accipitriformes</taxon>
        <taxon>Accipitridae</taxon>
        <taxon>Accipitrinae</taxon>
        <taxon>Spizaetus</taxon>
    </lineage>
</organism>
<evidence type="ECO:0000256" key="6">
    <source>
        <dbReference type="ARBA" id="ARBA00023242"/>
    </source>
</evidence>
<dbReference type="InterPro" id="IPR000215">
    <property type="entry name" value="Serpin_fam"/>
</dbReference>
<dbReference type="GO" id="GO:0005615">
    <property type="term" value="C:extracellular space"/>
    <property type="evidence" value="ECO:0007669"/>
    <property type="project" value="InterPro"/>
</dbReference>
<keyword evidence="6" id="KW-0539">Nucleus</keyword>
<dbReference type="InterPro" id="IPR023795">
    <property type="entry name" value="Serpin_CS"/>
</dbReference>
<comment type="similarity">
    <text evidence="3">Belongs to the serpin family. Ov-serpin subfamily.</text>
</comment>
<dbReference type="EMBL" id="VXAF01000059">
    <property type="protein sequence ID" value="NXJ46396.1"/>
    <property type="molecule type" value="Genomic_DNA"/>
</dbReference>
<dbReference type="PRINTS" id="PR00676">
    <property type="entry name" value="MASPIN"/>
</dbReference>
<evidence type="ECO:0000256" key="1">
    <source>
        <dbReference type="ARBA" id="ARBA00004123"/>
    </source>
</evidence>
<dbReference type="GO" id="GO:0004867">
    <property type="term" value="F:serine-type endopeptidase inhibitor activity"/>
    <property type="evidence" value="ECO:0007669"/>
    <property type="project" value="InterPro"/>
</dbReference>
<evidence type="ECO:0000259" key="8">
    <source>
        <dbReference type="SMART" id="SM00093"/>
    </source>
</evidence>
<dbReference type="PANTHER" id="PTHR11461:SF175">
    <property type="entry name" value="SERPIN B10"/>
    <property type="match status" value="1"/>
</dbReference>
<evidence type="ECO:0000256" key="2">
    <source>
        <dbReference type="ARBA" id="ARBA00004496"/>
    </source>
</evidence>
<feature type="domain" description="Serpin" evidence="8">
    <location>
        <begin position="1"/>
        <end position="190"/>
    </location>
</feature>
<feature type="non-terminal residue" evidence="9">
    <location>
        <position position="1"/>
    </location>
</feature>
<comment type="caution">
    <text evidence="9">The sequence shown here is derived from an EMBL/GenBank/DDBJ whole genome shotgun (WGS) entry which is preliminary data.</text>
</comment>
<dbReference type="InterPro" id="IPR042185">
    <property type="entry name" value="Serpin_sf_2"/>
</dbReference>
<accession>A0A7L0BJ03</accession>
<comment type="subcellular location">
    <subcellularLocation>
        <location evidence="2">Cytoplasm</location>
    </subcellularLocation>
    <subcellularLocation>
        <location evidence="1">Nucleus</location>
    </subcellularLocation>
</comment>
<dbReference type="InterPro" id="IPR042178">
    <property type="entry name" value="Serpin_sf_1"/>
</dbReference>
<evidence type="ECO:0000313" key="9">
    <source>
        <dbReference type="EMBL" id="NXJ46396.1"/>
    </source>
</evidence>
<reference evidence="9 10" key="1">
    <citation type="submission" date="2019-09" db="EMBL/GenBank/DDBJ databases">
        <title>Bird 10,000 Genomes (B10K) Project - Family phase.</title>
        <authorList>
            <person name="Zhang G."/>
        </authorList>
    </citation>
    <scope>NUCLEOTIDE SEQUENCE [LARGE SCALE GENOMIC DNA]</scope>
    <source>
        <strain evidence="9">B10K-DU-007-42</strain>
        <tissue evidence="9">Muscle</tissue>
    </source>
</reference>
<dbReference type="FunFam" id="2.30.39.10:FF:000001">
    <property type="entry name" value="Serpin family B member 2"/>
    <property type="match status" value="1"/>
</dbReference>
<evidence type="ECO:0000256" key="3">
    <source>
        <dbReference type="ARBA" id="ARBA00006426"/>
    </source>
</evidence>
<dbReference type="GO" id="GO:0005634">
    <property type="term" value="C:nucleus"/>
    <property type="evidence" value="ECO:0007669"/>
    <property type="project" value="UniProtKB-SubCell"/>
</dbReference>
<dbReference type="Proteomes" id="UP000519115">
    <property type="component" value="Unassembled WGS sequence"/>
</dbReference>
<dbReference type="PANTHER" id="PTHR11461">
    <property type="entry name" value="SERINE PROTEASE INHIBITOR, SERPIN"/>
    <property type="match status" value="1"/>
</dbReference>
<dbReference type="GO" id="GO:0005737">
    <property type="term" value="C:cytoplasm"/>
    <property type="evidence" value="ECO:0007669"/>
    <property type="project" value="UniProtKB-SubCell"/>
</dbReference>
<dbReference type="PROSITE" id="PS00284">
    <property type="entry name" value="SERPIN"/>
    <property type="match status" value="1"/>
</dbReference>
<name>A0A7L0BJ03_9AVES</name>
<dbReference type="Pfam" id="PF00079">
    <property type="entry name" value="Serpin"/>
    <property type="match status" value="1"/>
</dbReference>
<dbReference type="SMART" id="SM00093">
    <property type="entry name" value="SERPIN"/>
    <property type="match status" value="1"/>
</dbReference>
<keyword evidence="10" id="KW-1185">Reference proteome</keyword>
<dbReference type="InterPro" id="IPR000240">
    <property type="entry name" value="Serpin_B9/Maspin"/>
</dbReference>
<gene>
    <name evidence="9" type="ORF">SPITYR_R13538</name>
</gene>
<evidence type="ECO:0000313" key="10">
    <source>
        <dbReference type="Proteomes" id="UP000519115"/>
    </source>
</evidence>
<feature type="non-terminal residue" evidence="9">
    <location>
        <position position="190"/>
    </location>
</feature>
<keyword evidence="4" id="KW-0963">Cytoplasm</keyword>
<dbReference type="AlphaFoldDB" id="A0A7L0BJ03"/>
<evidence type="ECO:0000256" key="5">
    <source>
        <dbReference type="ARBA" id="ARBA00022690"/>
    </source>
</evidence>
<proteinExistence type="inferred from homology"/>
<dbReference type="InterPro" id="IPR023796">
    <property type="entry name" value="Serpin_dom"/>
</dbReference>
<dbReference type="Gene3D" id="3.30.497.10">
    <property type="entry name" value="Antithrombin, subunit I, domain 2"/>
    <property type="match status" value="1"/>
</dbReference>
<evidence type="ECO:0000256" key="4">
    <source>
        <dbReference type="ARBA" id="ARBA00022490"/>
    </source>
</evidence>
<dbReference type="SUPFAM" id="SSF56574">
    <property type="entry name" value="Serpins"/>
    <property type="match status" value="1"/>
</dbReference>
<evidence type="ECO:0000256" key="7">
    <source>
        <dbReference type="ARBA" id="ARBA00041146"/>
    </source>
</evidence>
<sequence length="190" mass="21792">QTKTKPVQMMFLQDEFLMLHETTMKFKIIELPYVENELSMFVLLPDDIHDNTTGLELVESELTYEKLAEWTKSTNMVKAKVDLYLPKLKLEENYDLKSTLSSMGIRNAFDPIQADFTGMSVKKDLFISKVIHKAFVEVNEEGTEAAATTGVLVLRSKAPTMTFKADHPFLFFIRHNKSQTILFFGRLCSP</sequence>
<keyword evidence="5" id="KW-0646">Protease inhibitor</keyword>